<accession>A0ABR5AZC8</accession>
<dbReference type="RefSeq" id="WP_041096690.1">
    <property type="nucleotide sequence ID" value="NZ_JARTHD010000044.1"/>
</dbReference>
<evidence type="ECO:0000313" key="3">
    <source>
        <dbReference type="Proteomes" id="UP000031982"/>
    </source>
</evidence>
<name>A0ABR5AZC8_BACBA</name>
<keyword evidence="3" id="KW-1185">Reference proteome</keyword>
<feature type="coiled-coil region" evidence="1">
    <location>
        <begin position="100"/>
        <end position="127"/>
    </location>
</feature>
<proteinExistence type="predicted"/>
<comment type="caution">
    <text evidence="2">The sequence shown here is derived from an EMBL/GenBank/DDBJ whole genome shotgun (WGS) entry which is preliminary data.</text>
</comment>
<dbReference type="EMBL" id="JXLP01000002">
    <property type="protein sequence ID" value="KIL80067.1"/>
    <property type="molecule type" value="Genomic_DNA"/>
</dbReference>
<sequence>MKMSITRGLAELKLLDKRIQSTMRATPFISYAVGDKPVSGFAATKEFEEKAKSTYQSTLDLIKRRNAIKSAIVLSNAMTHVEVAGEKYTVAEAIERKTSIQYEQRLLEKMKQEFAAATREVEQINDEVKQQLDHQLEVLYGREAKLKVEESNELTKSYREKHEAKVVDPLKLRDKYEKLEKQIDEFLAEVDFVLSTSNTLTEIEVPE</sequence>
<reference evidence="2 3" key="1">
    <citation type="submission" date="2015-01" db="EMBL/GenBank/DDBJ databases">
        <title>Genome Assembly of Bacillus badius MTCC 1458.</title>
        <authorList>
            <person name="Verma A."/>
            <person name="Khatri I."/>
            <person name="Mual P."/>
            <person name="Subramanian S."/>
            <person name="Krishnamurthi S."/>
        </authorList>
    </citation>
    <scope>NUCLEOTIDE SEQUENCE [LARGE SCALE GENOMIC DNA]</scope>
    <source>
        <strain evidence="2 3">MTCC 1458</strain>
    </source>
</reference>
<evidence type="ECO:0008006" key="4">
    <source>
        <dbReference type="Google" id="ProtNLM"/>
    </source>
</evidence>
<evidence type="ECO:0000256" key="1">
    <source>
        <dbReference type="SAM" id="Coils"/>
    </source>
</evidence>
<organism evidence="2 3">
    <name type="scientific">Bacillus badius</name>
    <dbReference type="NCBI Taxonomy" id="1455"/>
    <lineage>
        <taxon>Bacteria</taxon>
        <taxon>Bacillati</taxon>
        <taxon>Bacillota</taxon>
        <taxon>Bacilli</taxon>
        <taxon>Bacillales</taxon>
        <taxon>Bacillaceae</taxon>
        <taxon>Pseudobacillus</taxon>
    </lineage>
</organism>
<evidence type="ECO:0000313" key="2">
    <source>
        <dbReference type="EMBL" id="KIL80067.1"/>
    </source>
</evidence>
<protein>
    <recommendedName>
        <fullName evidence="4">Phage protein</fullName>
    </recommendedName>
</protein>
<dbReference type="Proteomes" id="UP000031982">
    <property type="component" value="Unassembled WGS sequence"/>
</dbReference>
<keyword evidence="1" id="KW-0175">Coiled coil</keyword>
<gene>
    <name evidence="2" type="ORF">SD77_2521</name>
</gene>